<dbReference type="Proteomes" id="UP000027920">
    <property type="component" value="Unassembled WGS sequence"/>
</dbReference>
<feature type="region of interest" description="Disordered" evidence="1">
    <location>
        <begin position="676"/>
        <end position="754"/>
    </location>
</feature>
<name>A0A072PZF4_9EURO</name>
<feature type="compositionally biased region" description="Basic and acidic residues" evidence="1">
    <location>
        <begin position="474"/>
        <end position="496"/>
    </location>
</feature>
<feature type="compositionally biased region" description="Polar residues" evidence="1">
    <location>
        <begin position="713"/>
        <end position="727"/>
    </location>
</feature>
<organism evidence="2 3">
    <name type="scientific">Exophiala aquamarina CBS 119918</name>
    <dbReference type="NCBI Taxonomy" id="1182545"/>
    <lineage>
        <taxon>Eukaryota</taxon>
        <taxon>Fungi</taxon>
        <taxon>Dikarya</taxon>
        <taxon>Ascomycota</taxon>
        <taxon>Pezizomycotina</taxon>
        <taxon>Eurotiomycetes</taxon>
        <taxon>Chaetothyriomycetidae</taxon>
        <taxon>Chaetothyriales</taxon>
        <taxon>Herpotrichiellaceae</taxon>
        <taxon>Exophiala</taxon>
    </lineage>
</organism>
<evidence type="ECO:0000313" key="2">
    <source>
        <dbReference type="EMBL" id="KEF61015.1"/>
    </source>
</evidence>
<reference evidence="2 3" key="1">
    <citation type="submission" date="2013-03" db="EMBL/GenBank/DDBJ databases">
        <title>The Genome Sequence of Exophiala aquamarina CBS 119918.</title>
        <authorList>
            <consortium name="The Broad Institute Genomics Platform"/>
            <person name="Cuomo C."/>
            <person name="de Hoog S."/>
            <person name="Gorbushina A."/>
            <person name="Walker B."/>
            <person name="Young S.K."/>
            <person name="Zeng Q."/>
            <person name="Gargeya S."/>
            <person name="Fitzgerald M."/>
            <person name="Haas B."/>
            <person name="Abouelleil A."/>
            <person name="Allen A.W."/>
            <person name="Alvarado L."/>
            <person name="Arachchi H.M."/>
            <person name="Berlin A.M."/>
            <person name="Chapman S.B."/>
            <person name="Gainer-Dewar J."/>
            <person name="Goldberg J."/>
            <person name="Griggs A."/>
            <person name="Gujja S."/>
            <person name="Hansen M."/>
            <person name="Howarth C."/>
            <person name="Imamovic A."/>
            <person name="Ireland A."/>
            <person name="Larimer J."/>
            <person name="McCowan C."/>
            <person name="Murphy C."/>
            <person name="Pearson M."/>
            <person name="Poon T.W."/>
            <person name="Priest M."/>
            <person name="Roberts A."/>
            <person name="Saif S."/>
            <person name="Shea T."/>
            <person name="Sisk P."/>
            <person name="Sykes S."/>
            <person name="Wortman J."/>
            <person name="Nusbaum C."/>
            <person name="Birren B."/>
        </authorList>
    </citation>
    <scope>NUCLEOTIDE SEQUENCE [LARGE SCALE GENOMIC DNA]</scope>
    <source>
        <strain evidence="2 3">CBS 119918</strain>
    </source>
</reference>
<dbReference type="VEuPathDB" id="FungiDB:A1O9_02579"/>
<gene>
    <name evidence="2" type="ORF">A1O9_02579</name>
</gene>
<accession>A0A072PZF4</accession>
<keyword evidence="3" id="KW-1185">Reference proteome</keyword>
<dbReference type="AlphaFoldDB" id="A0A072PZF4"/>
<dbReference type="STRING" id="1182545.A0A072PZF4"/>
<evidence type="ECO:0000256" key="1">
    <source>
        <dbReference type="SAM" id="MobiDB-lite"/>
    </source>
</evidence>
<dbReference type="SUPFAM" id="SSF50494">
    <property type="entry name" value="Trypsin-like serine proteases"/>
    <property type="match status" value="1"/>
</dbReference>
<dbReference type="RefSeq" id="XP_013263605.1">
    <property type="nucleotide sequence ID" value="XM_013408151.1"/>
</dbReference>
<feature type="region of interest" description="Disordered" evidence="1">
    <location>
        <begin position="555"/>
        <end position="610"/>
    </location>
</feature>
<feature type="region of interest" description="Disordered" evidence="1">
    <location>
        <begin position="466"/>
        <end position="509"/>
    </location>
</feature>
<comment type="caution">
    <text evidence="2">The sequence shown here is derived from an EMBL/GenBank/DDBJ whole genome shotgun (WGS) entry which is preliminary data.</text>
</comment>
<sequence length="770" mass="84350">MTPNTSSFWGNLAPNDQAACFDPRSKPALNFGSKKAWAVQGPLQKGWNGQILPKIIEIAGYDNVRAIIFKGLKDVSVTITWSCYLIGKHPDLQILQPTIIAKAGNEYVAKNAARYFQKLKDGSLRSLLGGFKLSYAKSTVSLCGDEEPPECERFERHKSVTQSEGRKFNLCGAHVRISVVTADSALDDNRVLKDNHATIGGVIRVDGRYYAVTVAHVFQPDATHAPSPSISSLREGGSSPRYLSQSVAGYAVALDEGHQPCIGPFTGRSRVVNEQNLFEGGNSNPIASIICNREKDWALIPITNEVFQTSNSVSSEFLPRITIRKFKDTLPGSHVIAISGVSGCHTTSFEPNASAILLPQSQKIQLTWCLRGNSLPGDCGSWVIDQRGRAYAMIVATNSQSDETVCIPLSGIMDDIQDFLSLTHLPELPLHDAWNISMANFSGEHNDSTETDDESSDVERLEIVGSHVENGDTLARDDHLHKEDSLTTDPESEKRGRPPHLSSGQTKAVRSSVLIDGKSFKIREITSADLSGVVQDQLLSDQNIYLLVETPNLDQEKDDTSVSPGHKHQQSSRKQDHMGSSEQGTHAGHVGGSDAPNQPRTAEPIKVPEEPVDPTTVAVAIASRNLDHQFEASLRDLLMEAGCDVQLARDIMKAHSEKEEEIRQSSLALPKRTVMRRGTEAKTRPSLGRARDEPNIHDRGSQLNERAMEKGTEVSSRQLEATTQRKASSFAALGGAEVERQDEDILPDRGPKLKQKRLVYDRASSHLVYA</sequence>
<dbReference type="OrthoDB" id="4161810at2759"/>
<evidence type="ECO:0000313" key="3">
    <source>
        <dbReference type="Proteomes" id="UP000027920"/>
    </source>
</evidence>
<dbReference type="HOGENOM" id="CLU_362913_0_0_1"/>
<dbReference type="EMBL" id="AMGV01000002">
    <property type="protein sequence ID" value="KEF61015.1"/>
    <property type="molecule type" value="Genomic_DNA"/>
</dbReference>
<evidence type="ECO:0008006" key="4">
    <source>
        <dbReference type="Google" id="ProtNLM"/>
    </source>
</evidence>
<proteinExistence type="predicted"/>
<feature type="compositionally biased region" description="Basic and acidic residues" evidence="1">
    <location>
        <begin position="677"/>
        <end position="712"/>
    </location>
</feature>
<protein>
    <recommendedName>
        <fullName evidence="4">Peptidase S1 domain-containing protein</fullName>
    </recommendedName>
</protein>
<dbReference type="InterPro" id="IPR009003">
    <property type="entry name" value="Peptidase_S1_PA"/>
</dbReference>
<dbReference type="GeneID" id="25277521"/>